<dbReference type="Pfam" id="PF09478">
    <property type="entry name" value="CBM49"/>
    <property type="match status" value="1"/>
</dbReference>
<name>A0A6G1DY44_9ORYZ</name>
<dbReference type="InterPro" id="IPR011989">
    <property type="entry name" value="ARM-like"/>
</dbReference>
<evidence type="ECO:0000259" key="1">
    <source>
        <dbReference type="SMART" id="SM01063"/>
    </source>
</evidence>
<keyword evidence="3" id="KW-1185">Reference proteome</keyword>
<protein>
    <recommendedName>
        <fullName evidence="1">Carbohydrate binding domain-containing protein</fullName>
    </recommendedName>
</protein>
<dbReference type="InterPro" id="IPR019028">
    <property type="entry name" value="CBM_49"/>
</dbReference>
<sequence length="238" mass="25051">MPHLCRTLESGRGADVEHARVALQPLTADSRDAMVAVAARGGVAALLGTCATGTPTAQAAATGVLHNLAMFLDLLPSFCKEGTLPSLLQLVSLGTPRAQELALACLQSLTSGDGDECQRLKVEAFQGGTLGCVKDFLESCVAADDVSPIEIVQNATASWKKNGRTYYRYSVTVTNRSGKTVEELHIGIGKPHGPVRGLDRARYGYVLPSLPAGKSAAFPYAAHASPPADVWFVGYKLV</sequence>
<proteinExistence type="predicted"/>
<dbReference type="AlphaFoldDB" id="A0A6G1DY44"/>
<dbReference type="Proteomes" id="UP000479710">
    <property type="component" value="Unassembled WGS sequence"/>
</dbReference>
<accession>A0A6G1DY44</accession>
<dbReference type="SUPFAM" id="SSF48371">
    <property type="entry name" value="ARM repeat"/>
    <property type="match status" value="1"/>
</dbReference>
<dbReference type="OrthoDB" id="7537227at2759"/>
<dbReference type="InterPro" id="IPR016024">
    <property type="entry name" value="ARM-type_fold"/>
</dbReference>
<dbReference type="SMART" id="SM01063">
    <property type="entry name" value="CBM49"/>
    <property type="match status" value="1"/>
</dbReference>
<evidence type="ECO:0000313" key="3">
    <source>
        <dbReference type="Proteomes" id="UP000479710"/>
    </source>
</evidence>
<dbReference type="Gene3D" id="1.25.10.10">
    <property type="entry name" value="Leucine-rich Repeat Variant"/>
    <property type="match status" value="1"/>
</dbReference>
<comment type="caution">
    <text evidence="2">The sequence shown here is derived from an EMBL/GenBank/DDBJ whole genome shotgun (WGS) entry which is preliminary data.</text>
</comment>
<dbReference type="GO" id="GO:0030246">
    <property type="term" value="F:carbohydrate binding"/>
    <property type="evidence" value="ECO:0007669"/>
    <property type="project" value="InterPro"/>
</dbReference>
<dbReference type="EMBL" id="SPHZ02000005">
    <property type="protein sequence ID" value="KAF0917024.1"/>
    <property type="molecule type" value="Genomic_DNA"/>
</dbReference>
<reference evidence="2 3" key="1">
    <citation type="submission" date="2019-11" db="EMBL/GenBank/DDBJ databases">
        <title>Whole genome sequence of Oryza granulata.</title>
        <authorList>
            <person name="Li W."/>
        </authorList>
    </citation>
    <scope>NUCLEOTIDE SEQUENCE [LARGE SCALE GENOMIC DNA]</scope>
    <source>
        <strain evidence="3">cv. Menghai</strain>
        <tissue evidence="2">Leaf</tissue>
    </source>
</reference>
<dbReference type="PANTHER" id="PTHR46043:SF13">
    <property type="entry name" value="ARM REPEAT SUPERFAMILY PROTEIN"/>
    <property type="match status" value="1"/>
</dbReference>
<gene>
    <name evidence="2" type="ORF">E2562_016325</name>
</gene>
<evidence type="ECO:0000313" key="2">
    <source>
        <dbReference type="EMBL" id="KAF0917024.1"/>
    </source>
</evidence>
<dbReference type="PANTHER" id="PTHR46043">
    <property type="entry name" value="ARM REPEAT SUPERFAMILY PROTEIN"/>
    <property type="match status" value="1"/>
</dbReference>
<feature type="domain" description="Carbohydrate binding" evidence="1">
    <location>
        <begin position="149"/>
        <end position="225"/>
    </location>
</feature>
<organism evidence="2 3">
    <name type="scientific">Oryza meyeriana var. granulata</name>
    <dbReference type="NCBI Taxonomy" id="110450"/>
    <lineage>
        <taxon>Eukaryota</taxon>
        <taxon>Viridiplantae</taxon>
        <taxon>Streptophyta</taxon>
        <taxon>Embryophyta</taxon>
        <taxon>Tracheophyta</taxon>
        <taxon>Spermatophyta</taxon>
        <taxon>Magnoliopsida</taxon>
        <taxon>Liliopsida</taxon>
        <taxon>Poales</taxon>
        <taxon>Poaceae</taxon>
        <taxon>BOP clade</taxon>
        <taxon>Oryzoideae</taxon>
        <taxon>Oryzeae</taxon>
        <taxon>Oryzinae</taxon>
        <taxon>Oryza</taxon>
        <taxon>Oryza meyeriana</taxon>
    </lineage>
</organism>